<sequence length="144" mass="15618">MRLPPDAPIKQEIDLPRKLASIVLGVRGATAGRLRRESGAKLHVVVTEKDNPLQILEIEGLFEQVARCVGLVRDLLSQEAGREGANVRPRPEVSSRFLVLSSVIGPCIIGKGGSHVKSIKDKTGAKVEVTRERLGARVSWAALR</sequence>
<organism evidence="4 5">
    <name type="scientific">Monoraphidium neglectum</name>
    <dbReference type="NCBI Taxonomy" id="145388"/>
    <lineage>
        <taxon>Eukaryota</taxon>
        <taxon>Viridiplantae</taxon>
        <taxon>Chlorophyta</taxon>
        <taxon>core chlorophytes</taxon>
        <taxon>Chlorophyceae</taxon>
        <taxon>CS clade</taxon>
        <taxon>Sphaeropleales</taxon>
        <taxon>Selenastraceae</taxon>
        <taxon>Monoraphidium</taxon>
    </lineage>
</organism>
<dbReference type="SUPFAM" id="SSF54791">
    <property type="entry name" value="Eukaryotic type KH-domain (KH-domain type I)"/>
    <property type="match status" value="2"/>
</dbReference>
<keyword evidence="1" id="KW-0677">Repeat</keyword>
<dbReference type="GO" id="GO:0003723">
    <property type="term" value="F:RNA binding"/>
    <property type="evidence" value="ECO:0007669"/>
    <property type="project" value="UniProtKB-UniRule"/>
</dbReference>
<proteinExistence type="predicted"/>
<protein>
    <recommendedName>
        <fullName evidence="3">K Homology domain-containing protein</fullName>
    </recommendedName>
</protein>
<dbReference type="RefSeq" id="XP_013890747.1">
    <property type="nucleotide sequence ID" value="XM_014035293.1"/>
</dbReference>
<gene>
    <name evidence="4" type="ORF">MNEG_16237</name>
</gene>
<evidence type="ECO:0000256" key="1">
    <source>
        <dbReference type="ARBA" id="ARBA00022737"/>
    </source>
</evidence>
<dbReference type="EMBL" id="KK106356">
    <property type="protein sequence ID" value="KIY91727.1"/>
    <property type="molecule type" value="Genomic_DNA"/>
</dbReference>
<dbReference type="KEGG" id="mng:MNEG_16237"/>
<dbReference type="Gene3D" id="3.30.1370.10">
    <property type="entry name" value="K Homology domain, type 1"/>
    <property type="match status" value="2"/>
</dbReference>
<dbReference type="OrthoDB" id="1937934at2759"/>
<evidence type="ECO:0000259" key="3">
    <source>
        <dbReference type="SMART" id="SM00322"/>
    </source>
</evidence>
<keyword evidence="5" id="KW-1185">Reference proteome</keyword>
<dbReference type="AlphaFoldDB" id="A0A0D2IUW7"/>
<accession>A0A0D2IUW7</accession>
<reference evidence="4 5" key="1">
    <citation type="journal article" date="2013" name="BMC Genomics">
        <title>Reconstruction of the lipid metabolism for the microalga Monoraphidium neglectum from its genome sequence reveals characteristics suitable for biofuel production.</title>
        <authorList>
            <person name="Bogen C."/>
            <person name="Al-Dilaimi A."/>
            <person name="Albersmeier A."/>
            <person name="Wichmann J."/>
            <person name="Grundmann M."/>
            <person name="Rupp O."/>
            <person name="Lauersen K.J."/>
            <person name="Blifernez-Klassen O."/>
            <person name="Kalinowski J."/>
            <person name="Goesmann A."/>
            <person name="Mussgnug J.H."/>
            <person name="Kruse O."/>
        </authorList>
    </citation>
    <scope>NUCLEOTIDE SEQUENCE [LARGE SCALE GENOMIC DNA]</scope>
    <source>
        <strain evidence="4 5">SAG 48.87</strain>
    </source>
</reference>
<evidence type="ECO:0000256" key="2">
    <source>
        <dbReference type="PROSITE-ProRule" id="PRU00117"/>
    </source>
</evidence>
<dbReference type="Proteomes" id="UP000054498">
    <property type="component" value="Unassembled WGS sequence"/>
</dbReference>
<dbReference type="STRING" id="145388.A0A0D2IUW7"/>
<name>A0A0D2IUW7_9CHLO</name>
<evidence type="ECO:0000313" key="5">
    <source>
        <dbReference type="Proteomes" id="UP000054498"/>
    </source>
</evidence>
<dbReference type="InterPro" id="IPR036612">
    <property type="entry name" value="KH_dom_type_1_sf"/>
</dbReference>
<dbReference type="PROSITE" id="PS50084">
    <property type="entry name" value="KH_TYPE_1"/>
    <property type="match status" value="2"/>
</dbReference>
<keyword evidence="2" id="KW-0694">RNA-binding</keyword>
<dbReference type="Pfam" id="PF00013">
    <property type="entry name" value="KH_1"/>
    <property type="match status" value="2"/>
</dbReference>
<feature type="domain" description="K Homology" evidence="3">
    <location>
        <begin position="7"/>
        <end position="77"/>
    </location>
</feature>
<feature type="domain" description="K Homology" evidence="3">
    <location>
        <begin position="91"/>
        <end position="139"/>
    </location>
</feature>
<evidence type="ECO:0000313" key="4">
    <source>
        <dbReference type="EMBL" id="KIY91727.1"/>
    </source>
</evidence>
<dbReference type="SMART" id="SM00322">
    <property type="entry name" value="KH"/>
    <property type="match status" value="2"/>
</dbReference>
<dbReference type="GeneID" id="25733976"/>
<dbReference type="InterPro" id="IPR004087">
    <property type="entry name" value="KH_dom"/>
</dbReference>
<dbReference type="InterPro" id="IPR004088">
    <property type="entry name" value="KH_dom_type_1"/>
</dbReference>
<dbReference type="PANTHER" id="PTHR10288">
    <property type="entry name" value="KH DOMAIN CONTAINING RNA BINDING PROTEIN"/>
    <property type="match status" value="1"/>
</dbReference>